<dbReference type="Proteomes" id="UP000190285">
    <property type="component" value="Unassembled WGS sequence"/>
</dbReference>
<dbReference type="PANTHER" id="PTHR10871">
    <property type="entry name" value="30S RIBOSOMAL PROTEIN S13/40S RIBOSOMAL PROTEIN S18"/>
    <property type="match status" value="1"/>
</dbReference>
<dbReference type="GO" id="GO:0003735">
    <property type="term" value="F:structural constituent of ribosome"/>
    <property type="evidence" value="ECO:0007669"/>
    <property type="project" value="InterPro"/>
</dbReference>
<dbReference type="Gene3D" id="4.10.910.10">
    <property type="entry name" value="30s ribosomal protein s13, domain 2"/>
    <property type="match status" value="1"/>
</dbReference>
<evidence type="ECO:0000313" key="12">
    <source>
        <dbReference type="Proteomes" id="UP000190285"/>
    </source>
</evidence>
<keyword evidence="6 8" id="KW-0687">Ribonucleoprotein</keyword>
<evidence type="ECO:0000256" key="2">
    <source>
        <dbReference type="ARBA" id="ARBA00022555"/>
    </source>
</evidence>
<dbReference type="FunFam" id="1.10.8.50:FF:000001">
    <property type="entry name" value="30S ribosomal protein S13"/>
    <property type="match status" value="1"/>
</dbReference>
<dbReference type="PANTHER" id="PTHR10871:SF1">
    <property type="entry name" value="SMALL RIBOSOMAL SUBUNIT PROTEIN US13M"/>
    <property type="match status" value="1"/>
</dbReference>
<evidence type="ECO:0000256" key="1">
    <source>
        <dbReference type="ARBA" id="ARBA00008080"/>
    </source>
</evidence>
<evidence type="ECO:0000256" key="9">
    <source>
        <dbReference type="RuleBase" id="RU003830"/>
    </source>
</evidence>
<evidence type="ECO:0000313" key="11">
    <source>
        <dbReference type="EMBL" id="SKC35371.1"/>
    </source>
</evidence>
<comment type="subunit">
    <text evidence="8">Part of the 30S ribosomal subunit. Forms a loose heterodimer with protein S19. Forms two bridges to the 50S subunit in the 70S ribosome.</text>
</comment>
<dbReference type="NCBIfam" id="TIGR03631">
    <property type="entry name" value="uS13_bact"/>
    <property type="match status" value="1"/>
</dbReference>
<dbReference type="InterPro" id="IPR010979">
    <property type="entry name" value="Ribosomal_uS13-like_H2TH"/>
</dbReference>
<accession>A0A1T5I866</accession>
<dbReference type="GO" id="GO:0019843">
    <property type="term" value="F:rRNA binding"/>
    <property type="evidence" value="ECO:0007669"/>
    <property type="project" value="UniProtKB-UniRule"/>
</dbReference>
<keyword evidence="3 8" id="KW-0699">rRNA-binding</keyword>
<comment type="similarity">
    <text evidence="1 8 9">Belongs to the universal ribosomal protein uS13 family.</text>
</comment>
<dbReference type="HAMAP" id="MF_01315">
    <property type="entry name" value="Ribosomal_uS13"/>
    <property type="match status" value="1"/>
</dbReference>
<dbReference type="STRING" id="36842.SAMN02194393_00029"/>
<dbReference type="Pfam" id="PF00416">
    <property type="entry name" value="Ribosomal_S13"/>
    <property type="match status" value="1"/>
</dbReference>
<reference evidence="11 12" key="1">
    <citation type="submission" date="2017-02" db="EMBL/GenBank/DDBJ databases">
        <authorList>
            <person name="Peterson S.W."/>
        </authorList>
    </citation>
    <scope>NUCLEOTIDE SEQUENCE [LARGE SCALE GENOMIC DNA]</scope>
    <source>
        <strain evidence="11 12">M1</strain>
    </source>
</reference>
<feature type="compositionally biased region" description="Basic residues" evidence="10">
    <location>
        <begin position="107"/>
        <end position="122"/>
    </location>
</feature>
<dbReference type="RefSeq" id="WP_079488442.1">
    <property type="nucleotide sequence ID" value="NZ_FUZT01000001.1"/>
</dbReference>
<gene>
    <name evidence="8" type="primary">rpsM</name>
    <name evidence="11" type="ORF">SAMN02194393_00029</name>
</gene>
<dbReference type="FunFam" id="4.10.910.10:FF:000001">
    <property type="entry name" value="30S ribosomal protein S13"/>
    <property type="match status" value="1"/>
</dbReference>
<dbReference type="GO" id="GO:0006412">
    <property type="term" value="P:translation"/>
    <property type="evidence" value="ECO:0007669"/>
    <property type="project" value="UniProtKB-UniRule"/>
</dbReference>
<evidence type="ECO:0000256" key="6">
    <source>
        <dbReference type="ARBA" id="ARBA00023274"/>
    </source>
</evidence>
<protein>
    <recommendedName>
        <fullName evidence="7 8">Small ribosomal subunit protein uS13</fullName>
    </recommendedName>
</protein>
<evidence type="ECO:0000256" key="7">
    <source>
        <dbReference type="ARBA" id="ARBA00035166"/>
    </source>
</evidence>
<dbReference type="GO" id="GO:0005829">
    <property type="term" value="C:cytosol"/>
    <property type="evidence" value="ECO:0007669"/>
    <property type="project" value="TreeGrafter"/>
</dbReference>
<evidence type="ECO:0000256" key="5">
    <source>
        <dbReference type="ARBA" id="ARBA00022980"/>
    </source>
</evidence>
<proteinExistence type="inferred from homology"/>
<evidence type="ECO:0000256" key="8">
    <source>
        <dbReference type="HAMAP-Rule" id="MF_01315"/>
    </source>
</evidence>
<dbReference type="GO" id="GO:0000049">
    <property type="term" value="F:tRNA binding"/>
    <property type="evidence" value="ECO:0007669"/>
    <property type="project" value="UniProtKB-UniRule"/>
</dbReference>
<dbReference type="PIRSF" id="PIRSF002134">
    <property type="entry name" value="Ribosomal_S13"/>
    <property type="match status" value="1"/>
</dbReference>
<name>A0A1T5I866_9FIRM</name>
<dbReference type="PROSITE" id="PS00646">
    <property type="entry name" value="RIBOSOMAL_S13_1"/>
    <property type="match status" value="1"/>
</dbReference>
<dbReference type="InterPro" id="IPR001892">
    <property type="entry name" value="Ribosomal_uS13"/>
</dbReference>
<evidence type="ECO:0000256" key="10">
    <source>
        <dbReference type="SAM" id="MobiDB-lite"/>
    </source>
</evidence>
<keyword evidence="2 8" id="KW-0820">tRNA-binding</keyword>
<keyword evidence="5 8" id="KW-0689">Ribosomal protein</keyword>
<dbReference type="AlphaFoldDB" id="A0A1T5I866"/>
<dbReference type="PROSITE" id="PS50159">
    <property type="entry name" value="RIBOSOMAL_S13_2"/>
    <property type="match status" value="1"/>
</dbReference>
<dbReference type="InterPro" id="IPR018269">
    <property type="entry name" value="Ribosomal_uS13_CS"/>
</dbReference>
<dbReference type="Gene3D" id="1.10.8.50">
    <property type="match status" value="1"/>
</dbReference>
<evidence type="ECO:0000256" key="3">
    <source>
        <dbReference type="ARBA" id="ARBA00022730"/>
    </source>
</evidence>
<dbReference type="OrthoDB" id="9803610at2"/>
<feature type="region of interest" description="Disordered" evidence="10">
    <location>
        <begin position="95"/>
        <end position="122"/>
    </location>
</feature>
<organism evidence="11 12">
    <name type="scientific">Maledivibacter halophilus</name>
    <dbReference type="NCBI Taxonomy" id="36842"/>
    <lineage>
        <taxon>Bacteria</taxon>
        <taxon>Bacillati</taxon>
        <taxon>Bacillota</taxon>
        <taxon>Clostridia</taxon>
        <taxon>Peptostreptococcales</taxon>
        <taxon>Caminicellaceae</taxon>
        <taxon>Maledivibacter</taxon>
    </lineage>
</organism>
<sequence length="122" mass="13910">MARIAGIDLPRDKRSEIGLTYIFGIGKSTAQEILTKAGIDYDTRIKDLTEEEVSKLRQIIDNEYTVEGDLRREVSLNIKRLKEIGCYRGIRHRKGLPVRGQSTKTNARTRKGPKRAVGRKKK</sequence>
<comment type="function">
    <text evidence="8">Located at the top of the head of the 30S subunit, it contacts several helices of the 16S rRNA. In the 70S ribosome it contacts the 23S rRNA (bridge B1a) and protein L5 of the 50S subunit (bridge B1b), connecting the 2 subunits; these bridges are implicated in subunit movement. Contacts the tRNAs in the A and P-sites.</text>
</comment>
<dbReference type="EMBL" id="FUZT01000001">
    <property type="protein sequence ID" value="SKC35371.1"/>
    <property type="molecule type" value="Genomic_DNA"/>
</dbReference>
<dbReference type="InterPro" id="IPR027437">
    <property type="entry name" value="Rbsml_uS13_C"/>
</dbReference>
<keyword evidence="4 8" id="KW-0694">RNA-binding</keyword>
<dbReference type="GO" id="GO:0015935">
    <property type="term" value="C:small ribosomal subunit"/>
    <property type="evidence" value="ECO:0007669"/>
    <property type="project" value="TreeGrafter"/>
</dbReference>
<dbReference type="InterPro" id="IPR019980">
    <property type="entry name" value="Ribosomal_uS13_bac-type"/>
</dbReference>
<dbReference type="SUPFAM" id="SSF46946">
    <property type="entry name" value="S13-like H2TH domain"/>
    <property type="match status" value="1"/>
</dbReference>
<keyword evidence="12" id="KW-1185">Reference proteome</keyword>
<evidence type="ECO:0000256" key="4">
    <source>
        <dbReference type="ARBA" id="ARBA00022884"/>
    </source>
</evidence>